<evidence type="ECO:0000313" key="1">
    <source>
        <dbReference type="EMBL" id="OIP84051.1"/>
    </source>
</evidence>
<proteinExistence type="predicted"/>
<comment type="caution">
    <text evidence="1">The sequence shown here is derived from an EMBL/GenBank/DDBJ whole genome shotgun (WGS) entry which is preliminary data.</text>
</comment>
<dbReference type="EMBL" id="MNZM01000067">
    <property type="protein sequence ID" value="OIP84051.1"/>
    <property type="molecule type" value="Genomic_DNA"/>
</dbReference>
<sequence>MLNYSSKIINRTEGIISLADLQVGHRVRVKGLWDRTLKTVSEVSQVKDFNLPPLPSKAALPTATQ</sequence>
<dbReference type="Proteomes" id="UP000183758">
    <property type="component" value="Unassembled WGS sequence"/>
</dbReference>
<reference evidence="1 2" key="1">
    <citation type="journal article" date="2016" name="Environ. Microbiol.">
        <title>Genomic resolution of a cold subsurface aquifer community provides metabolic insights for novel microbes adapted to high CO concentrations.</title>
        <authorList>
            <person name="Probst A.J."/>
            <person name="Castelle C.J."/>
            <person name="Singh A."/>
            <person name="Brown C.T."/>
            <person name="Anantharaman K."/>
            <person name="Sharon I."/>
            <person name="Hug L.A."/>
            <person name="Burstein D."/>
            <person name="Emerson J.B."/>
            <person name="Thomas B.C."/>
            <person name="Banfield J.F."/>
        </authorList>
    </citation>
    <scope>NUCLEOTIDE SEQUENCE [LARGE SCALE GENOMIC DNA]</scope>
    <source>
        <strain evidence="1">CG2_30_33_16</strain>
    </source>
</reference>
<dbReference type="AlphaFoldDB" id="A0A1J5HHW6"/>
<evidence type="ECO:0000313" key="2">
    <source>
        <dbReference type="Proteomes" id="UP000183758"/>
    </source>
</evidence>
<organism evidence="1 2">
    <name type="scientific">Candidatus Roizmanbacteria bacterium CG2_30_33_16</name>
    <dbReference type="NCBI Taxonomy" id="1805340"/>
    <lineage>
        <taxon>Bacteria</taxon>
        <taxon>Candidatus Roizmaniibacteriota</taxon>
    </lineage>
</organism>
<name>A0A1J5HHW6_9BACT</name>
<evidence type="ECO:0008006" key="3">
    <source>
        <dbReference type="Google" id="ProtNLM"/>
    </source>
</evidence>
<protein>
    <recommendedName>
        <fullName evidence="3">DUF5666 domain-containing protein</fullName>
    </recommendedName>
</protein>
<accession>A0A1J5HHW6</accession>
<gene>
    <name evidence="1" type="ORF">AUK04_02800</name>
</gene>